<proteinExistence type="predicted"/>
<keyword evidence="2" id="KW-1185">Reference proteome</keyword>
<dbReference type="AlphaFoldDB" id="A0A9N9HNA8"/>
<reference evidence="1" key="1">
    <citation type="submission" date="2021-06" db="EMBL/GenBank/DDBJ databases">
        <authorList>
            <person name="Kallberg Y."/>
            <person name="Tangrot J."/>
            <person name="Rosling A."/>
        </authorList>
    </citation>
    <scope>NUCLEOTIDE SEQUENCE</scope>
    <source>
        <strain evidence="1">UK204</strain>
    </source>
</reference>
<name>A0A9N9HNA8_9GLOM</name>
<gene>
    <name evidence="1" type="ORF">FCALED_LOCUS13319</name>
</gene>
<dbReference type="Proteomes" id="UP000789570">
    <property type="component" value="Unassembled WGS sequence"/>
</dbReference>
<accession>A0A9N9HNA8</accession>
<organism evidence="1 2">
    <name type="scientific">Funneliformis caledonium</name>
    <dbReference type="NCBI Taxonomy" id="1117310"/>
    <lineage>
        <taxon>Eukaryota</taxon>
        <taxon>Fungi</taxon>
        <taxon>Fungi incertae sedis</taxon>
        <taxon>Mucoromycota</taxon>
        <taxon>Glomeromycotina</taxon>
        <taxon>Glomeromycetes</taxon>
        <taxon>Glomerales</taxon>
        <taxon>Glomeraceae</taxon>
        <taxon>Funneliformis</taxon>
    </lineage>
</organism>
<sequence>KEKIPPQKRQNTTQIAEQEVIAEISNITQPPVITMKVDQISNTTFLPLIKEN</sequence>
<evidence type="ECO:0000313" key="1">
    <source>
        <dbReference type="EMBL" id="CAG8697811.1"/>
    </source>
</evidence>
<dbReference type="EMBL" id="CAJVPQ010007545">
    <property type="protein sequence ID" value="CAG8697811.1"/>
    <property type="molecule type" value="Genomic_DNA"/>
</dbReference>
<protein>
    <submittedName>
        <fullName evidence="1">6078_t:CDS:1</fullName>
    </submittedName>
</protein>
<evidence type="ECO:0000313" key="2">
    <source>
        <dbReference type="Proteomes" id="UP000789570"/>
    </source>
</evidence>
<comment type="caution">
    <text evidence="1">The sequence shown here is derived from an EMBL/GenBank/DDBJ whole genome shotgun (WGS) entry which is preliminary data.</text>
</comment>
<feature type="non-terminal residue" evidence="1">
    <location>
        <position position="1"/>
    </location>
</feature>